<name>A0ABN2X925_9ACTN</name>
<gene>
    <name evidence="2" type="ORF">GCM10009802_02830</name>
</gene>
<feature type="region of interest" description="Disordered" evidence="1">
    <location>
        <begin position="276"/>
        <end position="320"/>
    </location>
</feature>
<reference evidence="2 3" key="1">
    <citation type="journal article" date="2019" name="Int. J. Syst. Evol. Microbiol.">
        <title>The Global Catalogue of Microorganisms (GCM) 10K type strain sequencing project: providing services to taxonomists for standard genome sequencing and annotation.</title>
        <authorList>
            <consortium name="The Broad Institute Genomics Platform"/>
            <consortium name="The Broad Institute Genome Sequencing Center for Infectious Disease"/>
            <person name="Wu L."/>
            <person name="Ma J."/>
        </authorList>
    </citation>
    <scope>NUCLEOTIDE SEQUENCE [LARGE SCALE GENOMIC DNA]</scope>
    <source>
        <strain evidence="2 3">JCM 15481</strain>
    </source>
</reference>
<dbReference type="RefSeq" id="WP_344286976.1">
    <property type="nucleotide sequence ID" value="NZ_BAAAPF010000003.1"/>
</dbReference>
<dbReference type="Pfam" id="PF03837">
    <property type="entry name" value="RecT"/>
    <property type="match status" value="1"/>
</dbReference>
<evidence type="ECO:0000256" key="1">
    <source>
        <dbReference type="SAM" id="MobiDB-lite"/>
    </source>
</evidence>
<organism evidence="2 3">
    <name type="scientific">Streptomyces synnematoformans</name>
    <dbReference type="NCBI Taxonomy" id="415721"/>
    <lineage>
        <taxon>Bacteria</taxon>
        <taxon>Bacillati</taxon>
        <taxon>Actinomycetota</taxon>
        <taxon>Actinomycetes</taxon>
        <taxon>Kitasatosporales</taxon>
        <taxon>Streptomycetaceae</taxon>
        <taxon>Streptomyces</taxon>
    </lineage>
</organism>
<dbReference type="Proteomes" id="UP001500443">
    <property type="component" value="Unassembled WGS sequence"/>
</dbReference>
<evidence type="ECO:0008006" key="4">
    <source>
        <dbReference type="Google" id="ProtNLM"/>
    </source>
</evidence>
<protein>
    <recommendedName>
        <fullName evidence="4">Recombinase RecT</fullName>
    </recommendedName>
</protein>
<accession>A0ABN2X925</accession>
<dbReference type="InterPro" id="IPR018330">
    <property type="entry name" value="RecT_fam"/>
</dbReference>
<sequence length="320" mass="35662">MNTHATTQEHTAMSNLKNRVRQATGNTGGDGDAQPGGEVAVKDPRLAWLERGRDDIVRALPRHINEDHFIQAALTGMEKLRNCDIPTIWTALMACARFGLAPDGVRAAIVPYGKTATFVPMYQGLIDVMHRSGMVESVRVGFIREQDAWEYTPSAPSPADFHHKPAVELPREERGDVILAYAFAWLRGGARSQVVLLNRQEAIEIRDLYSRAYAYHEKKGTRESTWHTHFDQQWAKSCVRRLAKHVPTSPEVSDLLHADTDADDGIQTLVAEVERTDQPARTGDAQHEHDPQAGERQEIADWPETARPGDGVPPRDAEEG</sequence>
<evidence type="ECO:0000313" key="3">
    <source>
        <dbReference type="Proteomes" id="UP001500443"/>
    </source>
</evidence>
<proteinExistence type="predicted"/>
<keyword evidence="3" id="KW-1185">Reference proteome</keyword>
<feature type="compositionally biased region" description="Basic and acidic residues" evidence="1">
    <location>
        <begin position="276"/>
        <end position="299"/>
    </location>
</feature>
<evidence type="ECO:0000313" key="2">
    <source>
        <dbReference type="EMBL" id="GAA2107610.1"/>
    </source>
</evidence>
<dbReference type="InterPro" id="IPR004590">
    <property type="entry name" value="ssDNA_annealing_RecT"/>
</dbReference>
<dbReference type="NCBIfam" id="TIGR00616">
    <property type="entry name" value="rect"/>
    <property type="match status" value="1"/>
</dbReference>
<comment type="caution">
    <text evidence="2">The sequence shown here is derived from an EMBL/GenBank/DDBJ whole genome shotgun (WGS) entry which is preliminary data.</text>
</comment>
<dbReference type="EMBL" id="BAAAPF010000003">
    <property type="protein sequence ID" value="GAA2107610.1"/>
    <property type="molecule type" value="Genomic_DNA"/>
</dbReference>